<feature type="chain" id="PRO_5046524856" evidence="1">
    <location>
        <begin position="22"/>
        <end position="484"/>
    </location>
</feature>
<dbReference type="InterPro" id="IPR012338">
    <property type="entry name" value="Beta-lactam/transpept-like"/>
</dbReference>
<dbReference type="GO" id="GO:0016787">
    <property type="term" value="F:hydrolase activity"/>
    <property type="evidence" value="ECO:0007669"/>
    <property type="project" value="UniProtKB-KW"/>
</dbReference>
<evidence type="ECO:0000313" key="3">
    <source>
        <dbReference type="EMBL" id="TMU54481.1"/>
    </source>
</evidence>
<evidence type="ECO:0000313" key="4">
    <source>
        <dbReference type="Proteomes" id="UP000751614"/>
    </source>
</evidence>
<dbReference type="PANTHER" id="PTHR46825:SF15">
    <property type="entry name" value="BETA-LACTAMASE-RELATED DOMAIN-CONTAINING PROTEIN"/>
    <property type="match status" value="1"/>
</dbReference>
<keyword evidence="4" id="KW-1185">Reference proteome</keyword>
<feature type="signal peptide" evidence="1">
    <location>
        <begin position="1"/>
        <end position="21"/>
    </location>
</feature>
<feature type="domain" description="Beta-lactamase-related" evidence="2">
    <location>
        <begin position="25"/>
        <end position="338"/>
    </location>
</feature>
<dbReference type="PANTHER" id="PTHR46825">
    <property type="entry name" value="D-ALANYL-D-ALANINE-CARBOXYPEPTIDASE/ENDOPEPTIDASE AMPH"/>
    <property type="match status" value="1"/>
</dbReference>
<accession>A0ABY2WIU3</accession>
<comment type="caution">
    <text evidence="3">The sequence shown here is derived from an EMBL/GenBank/DDBJ whole genome shotgun (WGS) entry which is preliminary data.</text>
</comment>
<dbReference type="Pfam" id="PF00144">
    <property type="entry name" value="Beta-lactamase"/>
    <property type="match status" value="1"/>
</dbReference>
<evidence type="ECO:0000256" key="1">
    <source>
        <dbReference type="SAM" id="SignalP"/>
    </source>
</evidence>
<reference evidence="3 4" key="1">
    <citation type="submission" date="2019-05" db="EMBL/GenBank/DDBJ databases">
        <title>Flagellimonas sp. AsT0115, sp. nov., isolated from a marine red algae, Asparagopsis taxiformis.</title>
        <authorList>
            <person name="Kim J."/>
            <person name="Jeong S.E."/>
            <person name="Jeon C.O."/>
        </authorList>
    </citation>
    <scope>NUCLEOTIDE SEQUENCE [LARGE SCALE GENOMIC DNA]</scope>
    <source>
        <strain evidence="3 4">AsT0115</strain>
    </source>
</reference>
<dbReference type="Gene3D" id="3.40.710.10">
    <property type="entry name" value="DD-peptidase/beta-lactamase superfamily"/>
    <property type="match status" value="1"/>
</dbReference>
<dbReference type="InterPro" id="IPR001466">
    <property type="entry name" value="Beta-lactam-related"/>
</dbReference>
<dbReference type="RefSeq" id="WP_138835701.1">
    <property type="nucleotide sequence ID" value="NZ_VCNI01000002.1"/>
</dbReference>
<dbReference type="EMBL" id="VCNI01000002">
    <property type="protein sequence ID" value="TMU54481.1"/>
    <property type="molecule type" value="Genomic_DNA"/>
</dbReference>
<dbReference type="SUPFAM" id="SSF56601">
    <property type="entry name" value="beta-lactamase/transpeptidase-like"/>
    <property type="match status" value="1"/>
</dbReference>
<protein>
    <submittedName>
        <fullName evidence="3">Serine hydrolase</fullName>
    </submittedName>
</protein>
<sequence length="484" mass="54891">MKLLQTLLLLLPISIWSQSIAVDSLDAYISKLVNEYDIPGLAIGVIHKDSVIFKKGYGYTSLEQGLAIDTKTVFPILSCTKAFTAAGVGILVDEGKLNWDDKVIKHLPEFKLSDPWITKEIRISDLLAHRSGLRAFDGDLLWYGTNHTTQEVIEKIQYYPIKSSFRLDFNYNNVMYLVAGRIIEKVSGLSLDEFLKTKIFDVLGMQSSSAKYSELVKSSKYVRPHIADKPIVPVSLDNAVAAGGINSSIEDMLLWLQMCLNEGTLSKKVVISQNNFETMTSPKIPLDNQGAGSYGFGWYIDYDDSQKVLYHGGGMPGYKSMVTFYPEHGIGIVVLTNKITMINEGLVTMISSYLIQPELTDWSENRKYFTYFNYSWDNPQSIQIAPNIPTDFQRYEGLYEDKVYGQAQVKMVNSDAILELLPSKDNLSGKLYYLDKLRFKIKFKDPFLPLGEVVFEIDENLNIIGFRLDVPNDDFNFDNLNFWK</sequence>
<name>A0ABY2WIU3_9FLAO</name>
<dbReference type="Gene3D" id="2.40.128.600">
    <property type="match status" value="1"/>
</dbReference>
<keyword evidence="3" id="KW-0378">Hydrolase</keyword>
<dbReference type="Proteomes" id="UP000751614">
    <property type="component" value="Unassembled WGS sequence"/>
</dbReference>
<keyword evidence="1" id="KW-0732">Signal</keyword>
<evidence type="ECO:0000259" key="2">
    <source>
        <dbReference type="Pfam" id="PF00144"/>
    </source>
</evidence>
<gene>
    <name evidence="3" type="ORF">FGG15_09670</name>
</gene>
<proteinExistence type="predicted"/>
<dbReference type="InterPro" id="IPR050491">
    <property type="entry name" value="AmpC-like"/>
</dbReference>
<organism evidence="3 4">
    <name type="scientific">Flagellimonas algicola</name>
    <dbReference type="NCBI Taxonomy" id="2583815"/>
    <lineage>
        <taxon>Bacteria</taxon>
        <taxon>Pseudomonadati</taxon>
        <taxon>Bacteroidota</taxon>
        <taxon>Flavobacteriia</taxon>
        <taxon>Flavobacteriales</taxon>
        <taxon>Flavobacteriaceae</taxon>
        <taxon>Flagellimonas</taxon>
    </lineage>
</organism>